<accession>A0AAW1Y937</accession>
<dbReference type="AlphaFoldDB" id="A0AAW1Y937"/>
<organism evidence="3 4">
    <name type="scientific">Rubus argutus</name>
    <name type="common">Southern blackberry</name>
    <dbReference type="NCBI Taxonomy" id="59490"/>
    <lineage>
        <taxon>Eukaryota</taxon>
        <taxon>Viridiplantae</taxon>
        <taxon>Streptophyta</taxon>
        <taxon>Embryophyta</taxon>
        <taxon>Tracheophyta</taxon>
        <taxon>Spermatophyta</taxon>
        <taxon>Magnoliopsida</taxon>
        <taxon>eudicotyledons</taxon>
        <taxon>Gunneridae</taxon>
        <taxon>Pentapetalae</taxon>
        <taxon>rosids</taxon>
        <taxon>fabids</taxon>
        <taxon>Rosales</taxon>
        <taxon>Rosaceae</taxon>
        <taxon>Rosoideae</taxon>
        <taxon>Rosoideae incertae sedis</taxon>
        <taxon>Rubus</taxon>
    </lineage>
</organism>
<evidence type="ECO:0000313" key="3">
    <source>
        <dbReference type="EMBL" id="KAK9945357.1"/>
    </source>
</evidence>
<keyword evidence="1" id="KW-0732">Signal</keyword>
<feature type="signal peptide" evidence="1">
    <location>
        <begin position="1"/>
        <end position="26"/>
    </location>
</feature>
<protein>
    <submittedName>
        <fullName evidence="3">Uncharacterized protein</fullName>
    </submittedName>
</protein>
<evidence type="ECO:0000256" key="1">
    <source>
        <dbReference type="SAM" id="SignalP"/>
    </source>
</evidence>
<evidence type="ECO:0000313" key="4">
    <source>
        <dbReference type="Proteomes" id="UP001457282"/>
    </source>
</evidence>
<proteinExistence type="predicted"/>
<gene>
    <name evidence="2" type="ORF">M0R45_010852</name>
    <name evidence="3" type="ORF">M0R45_010877</name>
</gene>
<evidence type="ECO:0000313" key="2">
    <source>
        <dbReference type="EMBL" id="KAK9945332.1"/>
    </source>
</evidence>
<reference evidence="3 4" key="1">
    <citation type="journal article" date="2023" name="G3 (Bethesda)">
        <title>A chromosome-length genome assembly and annotation of blackberry (Rubus argutus, cv. 'Hillquist').</title>
        <authorList>
            <person name="Bruna T."/>
            <person name="Aryal R."/>
            <person name="Dudchenko O."/>
            <person name="Sargent D.J."/>
            <person name="Mead D."/>
            <person name="Buti M."/>
            <person name="Cavallini A."/>
            <person name="Hytonen T."/>
            <person name="Andres J."/>
            <person name="Pham M."/>
            <person name="Weisz D."/>
            <person name="Mascagni F."/>
            <person name="Usai G."/>
            <person name="Natali L."/>
            <person name="Bassil N."/>
            <person name="Fernandez G.E."/>
            <person name="Lomsadze A."/>
            <person name="Armour M."/>
            <person name="Olukolu B."/>
            <person name="Poorten T."/>
            <person name="Britton C."/>
            <person name="Davik J."/>
            <person name="Ashrafi H."/>
            <person name="Aiden E.L."/>
            <person name="Borodovsky M."/>
            <person name="Worthington M."/>
        </authorList>
    </citation>
    <scope>NUCLEOTIDE SEQUENCE [LARGE SCALE GENOMIC DNA]</scope>
    <source>
        <strain evidence="3">PI 553951</strain>
    </source>
</reference>
<dbReference type="Proteomes" id="UP001457282">
    <property type="component" value="Unassembled WGS sequence"/>
</dbReference>
<comment type="caution">
    <text evidence="3">The sequence shown here is derived from an EMBL/GenBank/DDBJ whole genome shotgun (WGS) entry which is preliminary data.</text>
</comment>
<dbReference type="EMBL" id="JBEDUW010000002">
    <property type="protein sequence ID" value="KAK9945332.1"/>
    <property type="molecule type" value="Genomic_DNA"/>
</dbReference>
<dbReference type="EMBL" id="JBEDUW010000002">
    <property type="protein sequence ID" value="KAK9945357.1"/>
    <property type="molecule type" value="Genomic_DNA"/>
</dbReference>
<feature type="chain" id="PRO_5044718053" evidence="1">
    <location>
        <begin position="27"/>
        <end position="78"/>
    </location>
</feature>
<keyword evidence="4" id="KW-1185">Reference proteome</keyword>
<name>A0AAW1Y937_RUBAR</name>
<sequence length="78" mass="9020">MGRKLVAVFLMLVFVVATLQIREAEADSREEFINRCIDRCNKVLFRDFCRAVCVSMKEENGNGEIPADKMKELENLHK</sequence>